<dbReference type="PROSITE" id="PS00134">
    <property type="entry name" value="TRYPSIN_HIS"/>
    <property type="match status" value="1"/>
</dbReference>
<dbReference type="Proteomes" id="UP001501358">
    <property type="component" value="Unassembled WGS sequence"/>
</dbReference>
<dbReference type="Pfam" id="PF13517">
    <property type="entry name" value="FG-GAP_3"/>
    <property type="match status" value="2"/>
</dbReference>
<dbReference type="Gene3D" id="2.40.10.10">
    <property type="entry name" value="Trypsin-like serine proteases"/>
    <property type="match status" value="1"/>
</dbReference>
<feature type="domain" description="Peptidase S1" evidence="6">
    <location>
        <begin position="54"/>
        <end position="311"/>
    </location>
</feature>
<comment type="similarity">
    <text evidence="1">Belongs to the peptidase S1 family.</text>
</comment>
<evidence type="ECO:0000256" key="1">
    <source>
        <dbReference type="ARBA" id="ARBA00007664"/>
    </source>
</evidence>
<evidence type="ECO:0000259" key="6">
    <source>
        <dbReference type="PROSITE" id="PS50240"/>
    </source>
</evidence>
<organism evidence="7 8">
    <name type="scientific">Streptomyces thermolineatus</name>
    <dbReference type="NCBI Taxonomy" id="44033"/>
    <lineage>
        <taxon>Bacteria</taxon>
        <taxon>Bacillati</taxon>
        <taxon>Actinomycetota</taxon>
        <taxon>Actinomycetes</taxon>
        <taxon>Kitasatosporales</taxon>
        <taxon>Streptomycetaceae</taxon>
        <taxon>Streptomyces</taxon>
    </lineage>
</organism>
<evidence type="ECO:0000256" key="4">
    <source>
        <dbReference type="RuleBase" id="RU363034"/>
    </source>
</evidence>
<name>A0ABN3LC97_9ACTN</name>
<sequence length="564" mass="58655">MRRFIPAAGLVLALVGGGVFAAASQASETEPAFKVPEGFTVADQQETAEVTPQIVGGTSASFSSAPWMVQLLFDWNRDGQYYFTCGGTLVAPNKVLTAAHCLHDGNGNRQDWGRYGLVLGGTGKLLGGADNSAGTAVDVTRSWVRSGYDDATIVNDIAVLTLAKPLPYATLPVADSADAALYTPGTAATTYGWGMTSADSETGQLSPTLLKASMPINADTECATALDGILGEGTFRPGAMLCAGEPGTGSDATGISTCPGDSGGPLVAGGRVVGVVSWGVGTQTTSCNVSGSYDVFTKVSSYASKVKPRVDDTDLTRNGKADLLVRAATGGKAYRYNSTGSGFSSTRTYVGDFGAYNTVLQADMDRDGHQDFILRSRSTGAVYWRHRTATSSTYTNTKIASDWSTRKRIITPGDVTGDQLPDLLSVTSGGTLYVYPGRGNGTYGTRITAGTGYGAFNSLRGKGDFTGDGRPDLIARGSGGAVYLLKGTGKASAPFERGIQVRDWDSYDAFAAPGDVTGDGRADFVARTSGGTLYLYPGTGKASSGIFADRVKIGTGWNQYNIFA</sequence>
<evidence type="ECO:0000256" key="5">
    <source>
        <dbReference type="SAM" id="SignalP"/>
    </source>
</evidence>
<dbReference type="RefSeq" id="WP_344382324.1">
    <property type="nucleotide sequence ID" value="NZ_BAAATA010000006.1"/>
</dbReference>
<dbReference type="SUPFAM" id="SSF50494">
    <property type="entry name" value="Trypsin-like serine proteases"/>
    <property type="match status" value="1"/>
</dbReference>
<evidence type="ECO:0000313" key="8">
    <source>
        <dbReference type="Proteomes" id="UP001501358"/>
    </source>
</evidence>
<keyword evidence="3" id="KW-1015">Disulfide bond</keyword>
<protein>
    <recommendedName>
        <fullName evidence="6">Peptidase S1 domain-containing protein</fullName>
    </recommendedName>
</protein>
<dbReference type="Pfam" id="PF00089">
    <property type="entry name" value="Trypsin"/>
    <property type="match status" value="1"/>
</dbReference>
<dbReference type="EMBL" id="BAAATA010000006">
    <property type="protein sequence ID" value="GAA2479786.1"/>
    <property type="molecule type" value="Genomic_DNA"/>
</dbReference>
<dbReference type="InterPro" id="IPR043504">
    <property type="entry name" value="Peptidase_S1_PA_chymotrypsin"/>
</dbReference>
<feature type="signal peptide" evidence="5">
    <location>
        <begin position="1"/>
        <end position="21"/>
    </location>
</feature>
<dbReference type="PRINTS" id="PR00722">
    <property type="entry name" value="CHYMOTRYPSIN"/>
</dbReference>
<dbReference type="PROSITE" id="PS50240">
    <property type="entry name" value="TRYPSIN_DOM"/>
    <property type="match status" value="1"/>
</dbReference>
<dbReference type="InterPro" id="IPR009003">
    <property type="entry name" value="Peptidase_S1_PA"/>
</dbReference>
<dbReference type="CDD" id="cd00190">
    <property type="entry name" value="Tryp_SPc"/>
    <property type="match status" value="1"/>
</dbReference>
<dbReference type="InterPro" id="IPR001314">
    <property type="entry name" value="Peptidase_S1A"/>
</dbReference>
<dbReference type="InterPro" id="IPR013517">
    <property type="entry name" value="FG-GAP"/>
</dbReference>
<keyword evidence="2 5" id="KW-0732">Signal</keyword>
<dbReference type="PROSITE" id="PS00135">
    <property type="entry name" value="TRYPSIN_SER"/>
    <property type="match status" value="1"/>
</dbReference>
<evidence type="ECO:0000256" key="2">
    <source>
        <dbReference type="ARBA" id="ARBA00022729"/>
    </source>
</evidence>
<gene>
    <name evidence="7" type="ORF">GCM10010406_14990</name>
</gene>
<dbReference type="InterPro" id="IPR033116">
    <property type="entry name" value="TRYPSIN_SER"/>
</dbReference>
<dbReference type="InterPro" id="IPR050430">
    <property type="entry name" value="Peptidase_S1"/>
</dbReference>
<accession>A0ABN3LC97</accession>
<dbReference type="SUPFAM" id="SSF69318">
    <property type="entry name" value="Integrin alpha N-terminal domain"/>
    <property type="match status" value="1"/>
</dbReference>
<proteinExistence type="inferred from homology"/>
<dbReference type="InterPro" id="IPR018114">
    <property type="entry name" value="TRYPSIN_HIS"/>
</dbReference>
<dbReference type="PANTHER" id="PTHR24276">
    <property type="entry name" value="POLYSERASE-RELATED"/>
    <property type="match status" value="1"/>
</dbReference>
<evidence type="ECO:0000313" key="7">
    <source>
        <dbReference type="EMBL" id="GAA2479786.1"/>
    </source>
</evidence>
<reference evidence="7 8" key="1">
    <citation type="journal article" date="2019" name="Int. J. Syst. Evol. Microbiol.">
        <title>The Global Catalogue of Microorganisms (GCM) 10K type strain sequencing project: providing services to taxonomists for standard genome sequencing and annotation.</title>
        <authorList>
            <consortium name="The Broad Institute Genomics Platform"/>
            <consortium name="The Broad Institute Genome Sequencing Center for Infectious Disease"/>
            <person name="Wu L."/>
            <person name="Ma J."/>
        </authorList>
    </citation>
    <scope>NUCLEOTIDE SEQUENCE [LARGE SCALE GENOMIC DNA]</scope>
    <source>
        <strain evidence="7 8">JCM 6307</strain>
    </source>
</reference>
<feature type="chain" id="PRO_5045901075" description="Peptidase S1 domain-containing protein" evidence="5">
    <location>
        <begin position="22"/>
        <end position="564"/>
    </location>
</feature>
<keyword evidence="8" id="KW-1185">Reference proteome</keyword>
<dbReference type="InterPro" id="IPR001254">
    <property type="entry name" value="Trypsin_dom"/>
</dbReference>
<keyword evidence="4" id="KW-0720">Serine protease</keyword>
<dbReference type="SMART" id="SM00020">
    <property type="entry name" value="Tryp_SPc"/>
    <property type="match status" value="1"/>
</dbReference>
<comment type="caution">
    <text evidence="7">The sequence shown here is derived from an EMBL/GenBank/DDBJ whole genome shotgun (WGS) entry which is preliminary data.</text>
</comment>
<keyword evidence="4" id="KW-0378">Hydrolase</keyword>
<evidence type="ECO:0000256" key="3">
    <source>
        <dbReference type="ARBA" id="ARBA00023157"/>
    </source>
</evidence>
<dbReference type="Gene3D" id="2.130.10.130">
    <property type="entry name" value="Integrin alpha, N-terminal"/>
    <property type="match status" value="1"/>
</dbReference>
<keyword evidence="4" id="KW-0645">Protease</keyword>
<dbReference type="PANTHER" id="PTHR24276:SF98">
    <property type="entry name" value="FI18310P1-RELATED"/>
    <property type="match status" value="1"/>
</dbReference>
<dbReference type="InterPro" id="IPR028994">
    <property type="entry name" value="Integrin_alpha_N"/>
</dbReference>